<feature type="signal peptide" evidence="1">
    <location>
        <begin position="1"/>
        <end position="21"/>
    </location>
</feature>
<comment type="caution">
    <text evidence="2">The sequence shown here is derived from an EMBL/GenBank/DDBJ whole genome shotgun (WGS) entry which is preliminary data.</text>
</comment>
<evidence type="ECO:0000313" key="3">
    <source>
        <dbReference type="Proteomes" id="UP001241603"/>
    </source>
</evidence>
<name>A0ABU0H481_9HYPH</name>
<reference evidence="2 3" key="1">
    <citation type="submission" date="2023-07" db="EMBL/GenBank/DDBJ databases">
        <title>Genomic Encyclopedia of Type Strains, Phase IV (KMG-IV): sequencing the most valuable type-strain genomes for metagenomic binning, comparative biology and taxonomic classification.</title>
        <authorList>
            <person name="Goeker M."/>
        </authorList>
    </citation>
    <scope>NUCLEOTIDE SEQUENCE [LARGE SCALE GENOMIC DNA]</scope>
    <source>
        <strain evidence="2 3">B6-8</strain>
    </source>
</reference>
<evidence type="ECO:0000256" key="1">
    <source>
        <dbReference type="SAM" id="SignalP"/>
    </source>
</evidence>
<dbReference type="InterPro" id="IPR036709">
    <property type="entry name" value="Autotransporte_beta_dom_sf"/>
</dbReference>
<feature type="chain" id="PRO_5047453881" description="Outer membrane protein beta-barrel domain-containing protein" evidence="1">
    <location>
        <begin position="22"/>
        <end position="262"/>
    </location>
</feature>
<accession>A0ABU0H481</accession>
<dbReference type="RefSeq" id="WP_266348053.1">
    <property type="nucleotide sequence ID" value="NZ_JAPKNG010000002.1"/>
</dbReference>
<dbReference type="EMBL" id="JAUSVO010000002">
    <property type="protein sequence ID" value="MDQ0437118.1"/>
    <property type="molecule type" value="Genomic_DNA"/>
</dbReference>
<evidence type="ECO:0000313" key="2">
    <source>
        <dbReference type="EMBL" id="MDQ0437118.1"/>
    </source>
</evidence>
<dbReference type="SUPFAM" id="SSF103515">
    <property type="entry name" value="Autotransporter"/>
    <property type="match status" value="1"/>
</dbReference>
<proteinExistence type="predicted"/>
<evidence type="ECO:0008006" key="4">
    <source>
        <dbReference type="Google" id="ProtNLM"/>
    </source>
</evidence>
<keyword evidence="1" id="KW-0732">Signal</keyword>
<sequence>MKKLGLFGLIFAMLGAAPAMAADLSVEPAPVAPTPVVNDWRFQATLYGWATGINGDVGVRGLGPVDVNVSASEAISDLHGAFMGSFGGNNDNWMFLTDFVWARVSDSGQVGNKPLNYEYTQNQAIVQGIVGYRLPINVDKLTVNGTLGFRYMYLDGDLGLGIVGLPNSASASGSEQWIDPTVGLNVRYDFNDKWFVNALGDIGGFGVGSDLTWQAFGAVGYNWSKTISTSLGYRAIYEDYSDGGFVYKTTQQGVMAGIGIHF</sequence>
<dbReference type="Proteomes" id="UP001241603">
    <property type="component" value="Unassembled WGS sequence"/>
</dbReference>
<gene>
    <name evidence="2" type="ORF">QO014_001503</name>
</gene>
<protein>
    <recommendedName>
        <fullName evidence="4">Outer membrane protein beta-barrel domain-containing protein</fullName>
    </recommendedName>
</protein>
<organism evidence="2 3">
    <name type="scientific">Kaistia dalseonensis</name>
    <dbReference type="NCBI Taxonomy" id="410840"/>
    <lineage>
        <taxon>Bacteria</taxon>
        <taxon>Pseudomonadati</taxon>
        <taxon>Pseudomonadota</taxon>
        <taxon>Alphaproteobacteria</taxon>
        <taxon>Hyphomicrobiales</taxon>
        <taxon>Kaistiaceae</taxon>
        <taxon>Kaistia</taxon>
    </lineage>
</organism>
<keyword evidence="3" id="KW-1185">Reference proteome</keyword>